<organism evidence="3 4">
    <name type="scientific">Rhodococcus coprophilus</name>
    <dbReference type="NCBI Taxonomy" id="38310"/>
    <lineage>
        <taxon>Bacteria</taxon>
        <taxon>Bacillati</taxon>
        <taxon>Actinomycetota</taxon>
        <taxon>Actinomycetes</taxon>
        <taxon>Mycobacteriales</taxon>
        <taxon>Nocardiaceae</taxon>
        <taxon>Rhodococcus</taxon>
    </lineage>
</organism>
<feature type="compositionally biased region" description="Polar residues" evidence="1">
    <location>
        <begin position="7"/>
        <end position="18"/>
    </location>
</feature>
<evidence type="ECO:0000313" key="3">
    <source>
        <dbReference type="EMBL" id="SQI30871.1"/>
    </source>
</evidence>
<dbReference type="EMBL" id="LS483468">
    <property type="protein sequence ID" value="SQI30871.1"/>
    <property type="molecule type" value="Genomic_DNA"/>
</dbReference>
<keyword evidence="2" id="KW-0812">Transmembrane</keyword>
<evidence type="ECO:0000256" key="2">
    <source>
        <dbReference type="SAM" id="Phobius"/>
    </source>
</evidence>
<accession>A0A2X4TV46</accession>
<dbReference type="Proteomes" id="UP000249091">
    <property type="component" value="Chromosome 1"/>
</dbReference>
<proteinExistence type="predicted"/>
<gene>
    <name evidence="3" type="ORF">NCTC10994_01784</name>
</gene>
<dbReference type="InterPro" id="IPR022062">
    <property type="entry name" value="DUF3618"/>
</dbReference>
<protein>
    <submittedName>
        <fullName evidence="3">Membrane protein</fullName>
    </submittedName>
</protein>
<dbReference type="STRING" id="1219011.GCA_001895045_02877"/>
<dbReference type="KEGG" id="rcr:NCTC10994_01784"/>
<keyword evidence="2" id="KW-1133">Transmembrane helix</keyword>
<name>A0A2X4TV46_9NOCA</name>
<feature type="transmembrane region" description="Helical" evidence="2">
    <location>
        <begin position="68"/>
        <end position="85"/>
    </location>
</feature>
<keyword evidence="4" id="KW-1185">Reference proteome</keyword>
<dbReference type="Pfam" id="PF12277">
    <property type="entry name" value="DUF3618"/>
    <property type="match status" value="1"/>
</dbReference>
<dbReference type="AlphaFoldDB" id="A0A2X4TV46"/>
<evidence type="ECO:0000256" key="1">
    <source>
        <dbReference type="SAM" id="MobiDB-lite"/>
    </source>
</evidence>
<sequence length="89" mass="9470">MSRPESQDPSPTASTPNGSGSGTEADIAQQRAELAATVGELTDRLDVPTRVKHAADERVEAVKNRPDLVAVAGAVLVAVVLVVVWRRRR</sequence>
<keyword evidence="2" id="KW-0472">Membrane</keyword>
<feature type="region of interest" description="Disordered" evidence="1">
    <location>
        <begin position="1"/>
        <end position="27"/>
    </location>
</feature>
<evidence type="ECO:0000313" key="4">
    <source>
        <dbReference type="Proteomes" id="UP000249091"/>
    </source>
</evidence>
<dbReference type="RefSeq" id="WP_084722625.1">
    <property type="nucleotide sequence ID" value="NZ_JAFBBL010000001.1"/>
</dbReference>
<reference evidence="3 4" key="1">
    <citation type="submission" date="2018-06" db="EMBL/GenBank/DDBJ databases">
        <authorList>
            <consortium name="Pathogen Informatics"/>
            <person name="Doyle S."/>
        </authorList>
    </citation>
    <scope>NUCLEOTIDE SEQUENCE [LARGE SCALE GENOMIC DNA]</scope>
    <source>
        <strain evidence="3 4">NCTC10994</strain>
    </source>
</reference>